<sequence>MKQIKKRSYVLLISVIAVFTLVYINIQSDISANEQKSVKKSNDSPIMDRTSLLRANTGIGNPPEHVTLEGIFQLPAISDSTLIGDVVQVTDNVGGQEGAIWSTPNNLLDLTQDFELEAYLYFGNKKTNNGDGMTFAIHNDPERLTSKRGIIGEQLGVYGKHDPKTKSNTVGALENSFVVEFDTYYNDKGMDGFLSYWTYFNKAHVAYAFPSREDSYGNAYANMLPTLNHQSTQVYTSLANDQWNKFTVFWDSEKNVLTYQYGSSPQVAVPIDPQVIFGTNDVIWGFTGSTGGAMQYSRVAFTKVPGLVNAKSNITVVDSMGNPVDGKTLKARQNLTYTAEVTYESGKQDWFDVSGVANLNESVDYVPGSLKVDGVTIDDTSFIESKRISLGDLSLTSTTRKISFEAQTKELTANQNVSDTISFAGKNYMSNPETFNYQITASTVKDSLAIDPIAPFNKSTDITGNWSLKNLRKLKSLIYQVDDGATILLPKETYATNKEEFNPWKLQLSQELIDSLDVKKEHVLTVTGIPEQPLSGRPEIQATAKFAVKPKQVTLDAAITDKATSIEGTGIPGLTIQLRDEQDKLIKETTVDPEGKFVLSPLMRMKEGTKVNLIQKSQFAISEPLEATVEHLELAPKLVVEGDGETTTILNGADFTIKTQVSGEEADDLVLKYAINGAVNDSMTEIIANPTINEVHTRTATLKAETLPIGEYSLTVVAEWKTSGMKSTVGKINLLVVAGTMSFSKVPAEVSFEQGAITNQPQTLARKAGWDIQIEDFRGKGSRTTLYAKLTGDFKTKENHIITNSLIYVNQNNQVTPIPMDSSIKVFERETTETFANVVVDWQANQGILFDLKPGNYSGTYQGEIEWTLLDIPKA</sequence>
<dbReference type="InterPro" id="IPR041498">
    <property type="entry name" value="Big_6"/>
</dbReference>
<dbReference type="CDD" id="cd01951">
    <property type="entry name" value="lectin_L-type"/>
    <property type="match status" value="1"/>
</dbReference>
<dbReference type="RefSeq" id="WP_071877924.1">
    <property type="nucleotide sequence ID" value="NZ_JXLC01000013.1"/>
</dbReference>
<reference evidence="3 4" key="1">
    <citation type="submission" date="2015-12" db="EMBL/GenBank/DDBJ databases">
        <authorList>
            <person name="Lauer A."/>
            <person name="Humrighouse B."/>
            <person name="Loparev V."/>
            <person name="Shewmaker P.L."/>
            <person name="Whitney A.M."/>
            <person name="McLaughlin R.W."/>
        </authorList>
    </citation>
    <scope>NUCLEOTIDE SEQUENCE [LARGE SCALE GENOMIC DNA]</scope>
    <source>
        <strain evidence="3 4">LMG 23085</strain>
    </source>
</reference>
<dbReference type="Pfam" id="PF17936">
    <property type="entry name" value="Big_6"/>
    <property type="match status" value="1"/>
</dbReference>
<evidence type="ECO:0000313" key="3">
    <source>
        <dbReference type="EMBL" id="ALS02117.1"/>
    </source>
</evidence>
<evidence type="ECO:0000259" key="2">
    <source>
        <dbReference type="Pfam" id="PF17936"/>
    </source>
</evidence>
<keyword evidence="1" id="KW-0472">Membrane</keyword>
<dbReference type="SUPFAM" id="SSF49899">
    <property type="entry name" value="Concanavalin A-like lectins/glucanases"/>
    <property type="match status" value="1"/>
</dbReference>
<accession>A0ABM5WA58</accession>
<dbReference type="Pfam" id="PF18483">
    <property type="entry name" value="Lectin_L-type_dom"/>
    <property type="match status" value="1"/>
</dbReference>
<gene>
    <name evidence="3" type="ORF">ATZ33_12205</name>
</gene>
<dbReference type="Proteomes" id="UP000065511">
    <property type="component" value="Chromosome"/>
</dbReference>
<feature type="transmembrane region" description="Helical" evidence="1">
    <location>
        <begin position="9"/>
        <end position="26"/>
    </location>
</feature>
<feature type="domain" description="Bacterial Ig" evidence="2">
    <location>
        <begin position="556"/>
        <end position="617"/>
    </location>
</feature>
<keyword evidence="1" id="KW-1133">Transmembrane helix</keyword>
<proteinExistence type="predicted"/>
<keyword evidence="4" id="KW-1185">Reference proteome</keyword>
<evidence type="ECO:0000256" key="1">
    <source>
        <dbReference type="SAM" id="Phobius"/>
    </source>
</evidence>
<evidence type="ECO:0000313" key="4">
    <source>
        <dbReference type="Proteomes" id="UP000065511"/>
    </source>
</evidence>
<organism evidence="3 4">
    <name type="scientific">Enterococcus silesiacus</name>
    <dbReference type="NCBI Taxonomy" id="332949"/>
    <lineage>
        <taxon>Bacteria</taxon>
        <taxon>Bacillati</taxon>
        <taxon>Bacillota</taxon>
        <taxon>Bacilli</taxon>
        <taxon>Lactobacillales</taxon>
        <taxon>Enterococcaceae</taxon>
        <taxon>Enterococcus</taxon>
    </lineage>
</organism>
<protein>
    <recommendedName>
        <fullName evidence="2">Bacterial Ig domain-containing protein</fullName>
    </recommendedName>
</protein>
<name>A0ABM5WA58_9ENTE</name>
<keyword evidence="1" id="KW-0812">Transmembrane</keyword>
<dbReference type="InterPro" id="IPR013320">
    <property type="entry name" value="ConA-like_dom_sf"/>
</dbReference>
<dbReference type="Gene3D" id="2.60.120.200">
    <property type="match status" value="1"/>
</dbReference>
<dbReference type="InterPro" id="IPR056573">
    <property type="entry name" value="Lectin_L-type_dom"/>
</dbReference>
<dbReference type="EMBL" id="CP013614">
    <property type="protein sequence ID" value="ALS02117.1"/>
    <property type="molecule type" value="Genomic_DNA"/>
</dbReference>